<organism evidence="1 2">
    <name type="scientific">Gelatiniphilus marinus</name>
    <dbReference type="NCBI Taxonomy" id="1759464"/>
    <lineage>
        <taxon>Bacteria</taxon>
        <taxon>Pseudomonadati</taxon>
        <taxon>Bacteroidota</taxon>
        <taxon>Flavobacteriia</taxon>
        <taxon>Flavobacteriales</taxon>
        <taxon>Flavobacteriaceae</taxon>
        <taxon>Gelatiniphilus</taxon>
    </lineage>
</organism>
<dbReference type="Proteomes" id="UP001597441">
    <property type="component" value="Unassembled WGS sequence"/>
</dbReference>
<proteinExistence type="predicted"/>
<keyword evidence="2" id="KW-1185">Reference proteome</keyword>
<dbReference type="EMBL" id="JBHULK010000002">
    <property type="protein sequence ID" value="MFD2534778.1"/>
    <property type="molecule type" value="Genomic_DNA"/>
</dbReference>
<comment type="caution">
    <text evidence="1">The sequence shown here is derived from an EMBL/GenBank/DDBJ whole genome shotgun (WGS) entry which is preliminary data.</text>
</comment>
<gene>
    <name evidence="1" type="ORF">ACFSQS_06640</name>
</gene>
<dbReference type="RefSeq" id="WP_388015990.1">
    <property type="nucleotide sequence ID" value="NZ_JBHUDT010000002.1"/>
</dbReference>
<reference evidence="2" key="1">
    <citation type="journal article" date="2019" name="Int. J. Syst. Evol. Microbiol.">
        <title>The Global Catalogue of Microorganisms (GCM) 10K type strain sequencing project: providing services to taxonomists for standard genome sequencing and annotation.</title>
        <authorList>
            <consortium name="The Broad Institute Genomics Platform"/>
            <consortium name="The Broad Institute Genome Sequencing Center for Infectious Disease"/>
            <person name="Wu L."/>
            <person name="Ma J."/>
        </authorList>
    </citation>
    <scope>NUCLEOTIDE SEQUENCE [LARGE SCALE GENOMIC DNA]</scope>
    <source>
        <strain evidence="2">KCTC 42903</strain>
    </source>
</reference>
<evidence type="ECO:0000313" key="1">
    <source>
        <dbReference type="EMBL" id="MFD2534778.1"/>
    </source>
</evidence>
<protein>
    <submittedName>
        <fullName evidence="1">Uncharacterized protein</fullName>
    </submittedName>
</protein>
<evidence type="ECO:0000313" key="2">
    <source>
        <dbReference type="Proteomes" id="UP001597441"/>
    </source>
</evidence>
<accession>A0ABW5JTB3</accession>
<sequence length="59" mass="6934">MGRPKINDKIVHYKAQKAPNGTDGFYRLTFYHISKLGYKWVDKTESVIFPTWKIECAKN</sequence>
<name>A0ABW5JTB3_9FLAO</name>